<dbReference type="Gene3D" id="3.40.50.300">
    <property type="entry name" value="P-loop containing nucleotide triphosphate hydrolases"/>
    <property type="match status" value="1"/>
</dbReference>
<evidence type="ECO:0000256" key="2">
    <source>
        <dbReference type="ARBA" id="ARBA00022741"/>
    </source>
</evidence>
<dbReference type="Pfam" id="PF05191">
    <property type="entry name" value="ADK_lid"/>
    <property type="match status" value="1"/>
</dbReference>
<dbReference type="PANTHER" id="PTHR23359">
    <property type="entry name" value="NUCLEOTIDE KINASE"/>
    <property type="match status" value="1"/>
</dbReference>
<gene>
    <name evidence="5" type="ORF">METZ01_LOCUS212782</name>
</gene>
<dbReference type="NCBIfam" id="NF011100">
    <property type="entry name" value="PRK14527.1"/>
    <property type="match status" value="1"/>
</dbReference>
<keyword evidence="2" id="KW-0547">Nucleotide-binding</keyword>
<dbReference type="AlphaFoldDB" id="A0A382FA11"/>
<keyword evidence="3" id="KW-0418">Kinase</keyword>
<dbReference type="InterPro" id="IPR006259">
    <property type="entry name" value="Adenyl_kin_sub"/>
</dbReference>
<dbReference type="PRINTS" id="PR00094">
    <property type="entry name" value="ADENYLTKNASE"/>
</dbReference>
<dbReference type="Pfam" id="PF00406">
    <property type="entry name" value="ADK"/>
    <property type="match status" value="1"/>
</dbReference>
<proteinExistence type="inferred from homology"/>
<protein>
    <recommendedName>
        <fullName evidence="4">Adenylate kinase active site lid domain-containing protein</fullName>
    </recommendedName>
</protein>
<reference evidence="5" key="1">
    <citation type="submission" date="2018-05" db="EMBL/GenBank/DDBJ databases">
        <authorList>
            <person name="Lanie J.A."/>
            <person name="Ng W.-L."/>
            <person name="Kazmierczak K.M."/>
            <person name="Andrzejewski T.M."/>
            <person name="Davidsen T.M."/>
            <person name="Wayne K.J."/>
            <person name="Tettelin H."/>
            <person name="Glass J.I."/>
            <person name="Rusch D."/>
            <person name="Podicherti R."/>
            <person name="Tsui H.-C.T."/>
            <person name="Winkler M.E."/>
        </authorList>
    </citation>
    <scope>NUCLEOTIDE SEQUENCE</scope>
</reference>
<evidence type="ECO:0000313" key="5">
    <source>
        <dbReference type="EMBL" id="SVB59928.1"/>
    </source>
</evidence>
<dbReference type="GO" id="GO:0004017">
    <property type="term" value="F:AMP kinase activity"/>
    <property type="evidence" value="ECO:0007669"/>
    <property type="project" value="InterPro"/>
</dbReference>
<dbReference type="InterPro" id="IPR027417">
    <property type="entry name" value="P-loop_NTPase"/>
</dbReference>
<dbReference type="PROSITE" id="PS00113">
    <property type="entry name" value="ADENYLATE_KINASE"/>
    <property type="match status" value="1"/>
</dbReference>
<name>A0A382FA11_9ZZZZ</name>
<organism evidence="5">
    <name type="scientific">marine metagenome</name>
    <dbReference type="NCBI Taxonomy" id="408172"/>
    <lineage>
        <taxon>unclassified sequences</taxon>
        <taxon>metagenomes</taxon>
        <taxon>ecological metagenomes</taxon>
    </lineage>
</organism>
<accession>A0A382FA11</accession>
<dbReference type="InterPro" id="IPR000850">
    <property type="entry name" value="Adenylat/UMP-CMP_kin"/>
</dbReference>
<dbReference type="SUPFAM" id="SSF52540">
    <property type="entry name" value="P-loop containing nucleoside triphosphate hydrolases"/>
    <property type="match status" value="1"/>
</dbReference>
<dbReference type="InterPro" id="IPR033690">
    <property type="entry name" value="Adenylat_kinase_CS"/>
</dbReference>
<dbReference type="CDD" id="cd01428">
    <property type="entry name" value="ADK"/>
    <property type="match status" value="1"/>
</dbReference>
<dbReference type="NCBIfam" id="TIGR01351">
    <property type="entry name" value="adk"/>
    <property type="match status" value="1"/>
</dbReference>
<evidence type="ECO:0000256" key="1">
    <source>
        <dbReference type="ARBA" id="ARBA00022679"/>
    </source>
</evidence>
<sequence length="218" mass="23541">MYVVLLGPPGVGKGTQGVFLTQEPNWTRIVTGDLLRDSVASGSELGREAEGYMTSGGLVPDALIVSLLRGHLVNHQVAGNMVFDGFPRTSGQACELTEMLDVLGKRIETLIVLEAEDRALVERISGRRSCPGCKAIYNVHTAPPTKEGICDQDGTELVHRTDDKPETVANRLEVYRSETEPVIQYYEGIGSKVCRINGDEPVGEVRINIAHALGLGKG</sequence>
<feature type="domain" description="Adenylate kinase active site lid" evidence="4">
    <location>
        <begin position="127"/>
        <end position="162"/>
    </location>
</feature>
<dbReference type="GO" id="GO:0005524">
    <property type="term" value="F:ATP binding"/>
    <property type="evidence" value="ECO:0007669"/>
    <property type="project" value="InterPro"/>
</dbReference>
<dbReference type="HAMAP" id="MF_00235">
    <property type="entry name" value="Adenylate_kinase_Adk"/>
    <property type="match status" value="1"/>
</dbReference>
<dbReference type="EMBL" id="UINC01048862">
    <property type="protein sequence ID" value="SVB59928.1"/>
    <property type="molecule type" value="Genomic_DNA"/>
</dbReference>
<keyword evidence="1" id="KW-0808">Transferase</keyword>
<evidence type="ECO:0000259" key="4">
    <source>
        <dbReference type="Pfam" id="PF05191"/>
    </source>
</evidence>
<evidence type="ECO:0000256" key="3">
    <source>
        <dbReference type="ARBA" id="ARBA00022777"/>
    </source>
</evidence>
<dbReference type="InterPro" id="IPR007862">
    <property type="entry name" value="Adenylate_kinase_lid-dom"/>
</dbReference>